<evidence type="ECO:0000313" key="6">
    <source>
        <dbReference type="Proteomes" id="UP000053593"/>
    </source>
</evidence>
<sequence length="991" mass="111785">MQEILPVLPQMGTVYQNIVSETFVCTIEVIYEAMQKVGKQGMRLRLFCGELIGSADEIITKDQNRLDKLIAQAKDIASAVNTRSALTTESTVKANQQILQDTATKLDDYLEKSAIASLEKQLNPVKDAYINSDKVCLEGTRVQIQEKISQWILNPKNDGPQIFLLCGAAGTGKSAISHAIGKKFKEMNYLGAFFAFNRTFATERTPVRAVQTIACDLAKQIPKLGKALIKILEQDSDILRDPSLKEQWKKLIWKPAQSMNESRPVVIIFDALDESGEQGGNSPRGQLISLLLDTKQNLPKNFYIFMTSRLEWDVGKHLELQSDHLITEHMDDLEDTKGDISRYVIDHITKANMISEINETQCRQLAEKAEGYFQWAATVCTEICNYEMGPEPQELFQQFMRLAPKPGEEYPLDPTYTLILQQNVKEKAIRVYKKVMSQVLASLEPLSQQSLQRLQSACYKQRPKENAKIEDNEEPQVKSVLKFLGSLFTGVHDSNIPVRPVHTSVRDFLLDSQRSGKYAIDVLQGHTTMTLGTIGLMIEELHFNMCELESSDVLNSEVKDLKNRINQNITLELRYACCHWDLHLSTIQPPATENKMVHALKFLLEKFICSKLSLFWMEVLSILDRVGVISRSISKMTKWVETMGKILKFEEELKMVGEEIRSFLFVFGKVLSESTPHIYVSALPFIPKHSKLQETYVSQFTNLLKVCHGHRINWPHLQAVLQKDTGIIRSVAFSPDGKRIVSGSFDCSVRIWDAETGEPQGQPLQGHTREVNSVAFSPDGKRIVSGSWDDSVRIWNAEAGEPQEQSLQGHTREINSVPFSPDGKRIVSGYWDDPVQILNAGTGESPKQSLQEHTSLVDSIAFSPGQRIHHSHVHAENIEVAGIDEVLLPEYSSAHQTQITSIFHSRSSSSLSFCPWHPGHNYPHPTLQTPTLLVNGWLQNSNSSLFLWIPPEYRSSLMLPPMQILIAKASPASLNLKDFCHGNNWAKCCRY</sequence>
<dbReference type="Pfam" id="PF00400">
    <property type="entry name" value="WD40"/>
    <property type="match status" value="3"/>
</dbReference>
<dbReference type="PROSITE" id="PS00678">
    <property type="entry name" value="WD_REPEATS_1"/>
    <property type="match status" value="2"/>
</dbReference>
<dbReference type="InterPro" id="IPR027417">
    <property type="entry name" value="P-loop_NTPase"/>
</dbReference>
<protein>
    <recommendedName>
        <fullName evidence="4">Nephrocystin 3-like N-terminal domain-containing protein</fullName>
    </recommendedName>
</protein>
<feature type="repeat" description="WD" evidence="3">
    <location>
        <begin position="721"/>
        <end position="762"/>
    </location>
</feature>
<dbReference type="Proteomes" id="UP000053593">
    <property type="component" value="Unassembled WGS sequence"/>
</dbReference>
<dbReference type="Gene3D" id="2.130.10.10">
    <property type="entry name" value="YVTN repeat-like/Quinoprotein amine dehydrogenase"/>
    <property type="match status" value="1"/>
</dbReference>
<dbReference type="InterPro" id="IPR001680">
    <property type="entry name" value="WD40_rpt"/>
</dbReference>
<dbReference type="AlphaFoldDB" id="A0A0D0BEB0"/>
<dbReference type="InterPro" id="IPR019775">
    <property type="entry name" value="WD40_repeat_CS"/>
</dbReference>
<dbReference type="PANTHER" id="PTHR22847">
    <property type="entry name" value="WD40 REPEAT PROTEIN"/>
    <property type="match status" value="1"/>
</dbReference>
<dbReference type="Pfam" id="PF24883">
    <property type="entry name" value="NPHP3_N"/>
    <property type="match status" value="1"/>
</dbReference>
<name>A0A0D0BEB0_9AGAR</name>
<dbReference type="HOGENOM" id="CLU_000288_6_0_1"/>
<keyword evidence="1 3" id="KW-0853">WD repeat</keyword>
<evidence type="ECO:0000256" key="2">
    <source>
        <dbReference type="ARBA" id="ARBA00022737"/>
    </source>
</evidence>
<accession>A0A0D0BEB0</accession>
<dbReference type="InterPro" id="IPR056884">
    <property type="entry name" value="NPHP3-like_N"/>
</dbReference>
<proteinExistence type="predicted"/>
<dbReference type="GO" id="GO:1990234">
    <property type="term" value="C:transferase complex"/>
    <property type="evidence" value="ECO:0007669"/>
    <property type="project" value="UniProtKB-ARBA"/>
</dbReference>
<reference evidence="5 6" key="1">
    <citation type="submission" date="2014-04" db="EMBL/GenBank/DDBJ databases">
        <title>Evolutionary Origins and Diversification of the Mycorrhizal Mutualists.</title>
        <authorList>
            <consortium name="DOE Joint Genome Institute"/>
            <consortium name="Mycorrhizal Genomics Consortium"/>
            <person name="Kohler A."/>
            <person name="Kuo A."/>
            <person name="Nagy L.G."/>
            <person name="Floudas D."/>
            <person name="Copeland A."/>
            <person name="Barry K.W."/>
            <person name="Cichocki N."/>
            <person name="Veneault-Fourrey C."/>
            <person name="LaButti K."/>
            <person name="Lindquist E.A."/>
            <person name="Lipzen A."/>
            <person name="Lundell T."/>
            <person name="Morin E."/>
            <person name="Murat C."/>
            <person name="Riley R."/>
            <person name="Ohm R."/>
            <person name="Sun H."/>
            <person name="Tunlid A."/>
            <person name="Henrissat B."/>
            <person name="Grigoriev I.V."/>
            <person name="Hibbett D.S."/>
            <person name="Martin F."/>
        </authorList>
    </citation>
    <scope>NUCLEOTIDE SEQUENCE [LARGE SCALE GENOMIC DNA]</scope>
    <source>
        <strain evidence="5 6">FD-317 M1</strain>
    </source>
</reference>
<dbReference type="SUPFAM" id="SSF50978">
    <property type="entry name" value="WD40 repeat-like"/>
    <property type="match status" value="1"/>
</dbReference>
<dbReference type="EMBL" id="KN834768">
    <property type="protein sequence ID" value="KIK62100.1"/>
    <property type="molecule type" value="Genomic_DNA"/>
</dbReference>
<evidence type="ECO:0000259" key="4">
    <source>
        <dbReference type="Pfam" id="PF24883"/>
    </source>
</evidence>
<feature type="repeat" description="WD" evidence="3">
    <location>
        <begin position="764"/>
        <end position="805"/>
    </location>
</feature>
<evidence type="ECO:0000256" key="3">
    <source>
        <dbReference type="PROSITE-ProRule" id="PRU00221"/>
    </source>
</evidence>
<organism evidence="5 6">
    <name type="scientific">Collybiopsis luxurians FD-317 M1</name>
    <dbReference type="NCBI Taxonomy" id="944289"/>
    <lineage>
        <taxon>Eukaryota</taxon>
        <taxon>Fungi</taxon>
        <taxon>Dikarya</taxon>
        <taxon>Basidiomycota</taxon>
        <taxon>Agaricomycotina</taxon>
        <taxon>Agaricomycetes</taxon>
        <taxon>Agaricomycetidae</taxon>
        <taxon>Agaricales</taxon>
        <taxon>Marasmiineae</taxon>
        <taxon>Omphalotaceae</taxon>
        <taxon>Collybiopsis</taxon>
        <taxon>Collybiopsis luxurians</taxon>
    </lineage>
</organism>
<evidence type="ECO:0000313" key="5">
    <source>
        <dbReference type="EMBL" id="KIK62100.1"/>
    </source>
</evidence>
<feature type="repeat" description="WD" evidence="3">
    <location>
        <begin position="807"/>
        <end position="848"/>
    </location>
</feature>
<dbReference type="PANTHER" id="PTHR22847:SF637">
    <property type="entry name" value="WD REPEAT DOMAIN 5B"/>
    <property type="match status" value="1"/>
</dbReference>
<dbReference type="OrthoDB" id="163438at2759"/>
<dbReference type="PROSITE" id="PS50082">
    <property type="entry name" value="WD_REPEATS_2"/>
    <property type="match status" value="3"/>
</dbReference>
<feature type="domain" description="Nephrocystin 3-like N-terminal" evidence="4">
    <location>
        <begin position="145"/>
        <end position="309"/>
    </location>
</feature>
<dbReference type="InterPro" id="IPR015943">
    <property type="entry name" value="WD40/YVTN_repeat-like_dom_sf"/>
</dbReference>
<gene>
    <name evidence="5" type="ORF">GYMLUDRAFT_198501</name>
</gene>
<dbReference type="SUPFAM" id="SSF52540">
    <property type="entry name" value="P-loop containing nucleoside triphosphate hydrolases"/>
    <property type="match status" value="1"/>
</dbReference>
<dbReference type="InterPro" id="IPR036322">
    <property type="entry name" value="WD40_repeat_dom_sf"/>
</dbReference>
<keyword evidence="6" id="KW-1185">Reference proteome</keyword>
<evidence type="ECO:0000256" key="1">
    <source>
        <dbReference type="ARBA" id="ARBA00022574"/>
    </source>
</evidence>
<keyword evidence="2" id="KW-0677">Repeat</keyword>
<dbReference type="SMART" id="SM00320">
    <property type="entry name" value="WD40"/>
    <property type="match status" value="3"/>
</dbReference>
<dbReference type="Gene3D" id="3.40.50.300">
    <property type="entry name" value="P-loop containing nucleotide triphosphate hydrolases"/>
    <property type="match status" value="1"/>
</dbReference>
<dbReference type="PROSITE" id="PS50294">
    <property type="entry name" value="WD_REPEATS_REGION"/>
    <property type="match status" value="3"/>
</dbReference>